<dbReference type="PANTHER" id="PTHR32309:SF13">
    <property type="entry name" value="FERRIC ENTEROBACTIN TRANSPORT PROTEIN FEPE"/>
    <property type="match status" value="1"/>
</dbReference>
<evidence type="ECO:0000259" key="8">
    <source>
        <dbReference type="Pfam" id="PF02706"/>
    </source>
</evidence>
<evidence type="ECO:0000256" key="6">
    <source>
        <dbReference type="ARBA" id="ARBA00023136"/>
    </source>
</evidence>
<evidence type="ECO:0000256" key="2">
    <source>
        <dbReference type="ARBA" id="ARBA00006683"/>
    </source>
</evidence>
<proteinExistence type="inferred from homology"/>
<dbReference type="EMBL" id="CAJEWE010000016">
    <property type="protein sequence ID" value="CAD2080481.1"/>
    <property type="molecule type" value="Genomic_DNA"/>
</dbReference>
<reference evidence="9 10" key="1">
    <citation type="submission" date="2020-07" db="EMBL/GenBank/DDBJ databases">
        <authorList>
            <person name="Criscuolo A."/>
        </authorList>
    </citation>
    <scope>NUCLEOTIDE SEQUENCE [LARGE SCALE GENOMIC DNA]</scope>
    <source>
        <strain evidence="10">CIP 111030</strain>
    </source>
</reference>
<dbReference type="GO" id="GO:0005886">
    <property type="term" value="C:plasma membrane"/>
    <property type="evidence" value="ECO:0007669"/>
    <property type="project" value="UniProtKB-SubCell"/>
</dbReference>
<name>A0A6V7RPM0_9BACL</name>
<organism evidence="9 10">
    <name type="scientific">Phocicoccus schoeneichii</name>
    <dbReference type="NCBI Taxonomy" id="1812261"/>
    <lineage>
        <taxon>Bacteria</taxon>
        <taxon>Bacillati</taxon>
        <taxon>Bacillota</taxon>
        <taxon>Bacilli</taxon>
        <taxon>Bacillales</taxon>
        <taxon>Salinicoccaceae</taxon>
        <taxon>Phocicoccus</taxon>
    </lineage>
</organism>
<keyword evidence="10" id="KW-1185">Reference proteome</keyword>
<evidence type="ECO:0000256" key="1">
    <source>
        <dbReference type="ARBA" id="ARBA00004651"/>
    </source>
</evidence>
<dbReference type="RefSeq" id="WP_186088626.1">
    <property type="nucleotide sequence ID" value="NZ_BMDB01000002.1"/>
</dbReference>
<evidence type="ECO:0000256" key="4">
    <source>
        <dbReference type="ARBA" id="ARBA00022692"/>
    </source>
</evidence>
<evidence type="ECO:0000256" key="5">
    <source>
        <dbReference type="ARBA" id="ARBA00022989"/>
    </source>
</evidence>
<dbReference type="AlphaFoldDB" id="A0A6V7RPM0"/>
<feature type="transmembrane region" description="Helical" evidence="7">
    <location>
        <begin position="18"/>
        <end position="40"/>
    </location>
</feature>
<keyword evidence="5 7" id="KW-1133">Transmembrane helix</keyword>
<evidence type="ECO:0000313" key="9">
    <source>
        <dbReference type="EMBL" id="CAD2080481.1"/>
    </source>
</evidence>
<dbReference type="Pfam" id="PF02706">
    <property type="entry name" value="Wzz"/>
    <property type="match status" value="1"/>
</dbReference>
<dbReference type="GO" id="GO:0004713">
    <property type="term" value="F:protein tyrosine kinase activity"/>
    <property type="evidence" value="ECO:0007669"/>
    <property type="project" value="TreeGrafter"/>
</dbReference>
<dbReference type="InterPro" id="IPR050445">
    <property type="entry name" value="Bact_polysacc_biosynth/exp"/>
</dbReference>
<protein>
    <submittedName>
        <fullName evidence="9">Capsular polysaccharide type 8 biosynthesis protein cap8A</fullName>
    </submittedName>
</protein>
<feature type="transmembrane region" description="Helical" evidence="7">
    <location>
        <begin position="171"/>
        <end position="195"/>
    </location>
</feature>
<comment type="subcellular location">
    <subcellularLocation>
        <location evidence="1">Cell membrane</location>
        <topology evidence="1">Multi-pass membrane protein</topology>
    </subcellularLocation>
</comment>
<gene>
    <name evidence="9" type="primary">cap8A</name>
    <name evidence="9" type="ORF">JEOSCH030_01836</name>
</gene>
<keyword evidence="6 7" id="KW-0472">Membrane</keyword>
<dbReference type="Proteomes" id="UP000521032">
    <property type="component" value="Unassembled WGS sequence"/>
</dbReference>
<evidence type="ECO:0000313" key="10">
    <source>
        <dbReference type="Proteomes" id="UP000521032"/>
    </source>
</evidence>
<comment type="caution">
    <text evidence="9">The sequence shown here is derived from an EMBL/GenBank/DDBJ whole genome shotgun (WGS) entry which is preliminary data.</text>
</comment>
<evidence type="ECO:0000256" key="7">
    <source>
        <dbReference type="SAM" id="Phobius"/>
    </source>
</evidence>
<feature type="domain" description="Polysaccharide chain length determinant N-terminal" evidence="8">
    <location>
        <begin position="4"/>
        <end position="90"/>
    </location>
</feature>
<evidence type="ECO:0000256" key="3">
    <source>
        <dbReference type="ARBA" id="ARBA00022475"/>
    </source>
</evidence>
<comment type="similarity">
    <text evidence="2">Belongs to the CpsC/CapA family.</text>
</comment>
<dbReference type="PANTHER" id="PTHR32309">
    <property type="entry name" value="TYROSINE-PROTEIN KINASE"/>
    <property type="match status" value="1"/>
</dbReference>
<sequence length="198" mass="22392">MEKEIQLKDILRSLKKGWLYLIFIPLLFGAIGFLFSKYYITPIYSSKAELLVNTVQQDSENPLDVDTNLRLIPTYEGIIKSSKVLETASENSENEYKESQLRKGLKVITHSNSQIIGLVMESDSHKKAVEMVNLYAETVKEEIPKVMGIDNIKIMTEARVSKNAKPISPNILFNTAVAYLIGLVLVVLVRISLIYKNL</sequence>
<keyword evidence="4 7" id="KW-0812">Transmembrane</keyword>
<keyword evidence="3" id="KW-1003">Cell membrane</keyword>
<dbReference type="InterPro" id="IPR003856">
    <property type="entry name" value="LPS_length_determ_N"/>
</dbReference>
<accession>A0A6V7RPM0</accession>